<evidence type="ECO:0000256" key="1">
    <source>
        <dbReference type="ARBA" id="ARBA00022729"/>
    </source>
</evidence>
<evidence type="ECO:0000313" key="3">
    <source>
        <dbReference type="EMBL" id="OWJ54287.1"/>
    </source>
</evidence>
<keyword evidence="2" id="KW-0472">Membrane</keyword>
<keyword evidence="2" id="KW-1133">Transmembrane helix</keyword>
<protein>
    <recommendedName>
        <fullName evidence="5">ABC transporter substrate-binding protein</fullName>
    </recommendedName>
</protein>
<feature type="transmembrane region" description="Helical" evidence="2">
    <location>
        <begin position="12"/>
        <end position="35"/>
    </location>
</feature>
<evidence type="ECO:0008006" key="5">
    <source>
        <dbReference type="Google" id="ProtNLM"/>
    </source>
</evidence>
<evidence type="ECO:0000313" key="4">
    <source>
        <dbReference type="Proteomes" id="UP000196694"/>
    </source>
</evidence>
<proteinExistence type="predicted"/>
<dbReference type="PANTHER" id="PTHR30006">
    <property type="entry name" value="THIAMINE-BINDING PERIPLASMIC PROTEIN-RELATED"/>
    <property type="match status" value="1"/>
</dbReference>
<dbReference type="EMBL" id="NCQP01000006">
    <property type="protein sequence ID" value="OWJ54287.1"/>
    <property type="molecule type" value="Genomic_DNA"/>
</dbReference>
<comment type="caution">
    <text evidence="3">The sequence shown here is derived from an EMBL/GenBank/DDBJ whole genome shotgun (WGS) entry which is preliminary data.</text>
</comment>
<dbReference type="AlphaFoldDB" id="A0A211YN67"/>
<dbReference type="Pfam" id="PF13343">
    <property type="entry name" value="SBP_bac_6"/>
    <property type="match status" value="1"/>
</dbReference>
<dbReference type="SUPFAM" id="SSF53850">
    <property type="entry name" value="Periplasmic binding protein-like II"/>
    <property type="match status" value="1"/>
</dbReference>
<dbReference type="Proteomes" id="UP000196694">
    <property type="component" value="Unassembled WGS sequence"/>
</dbReference>
<evidence type="ECO:0000256" key="2">
    <source>
        <dbReference type="SAM" id="Phobius"/>
    </source>
</evidence>
<name>A0A211YN67_9CREN</name>
<sequence>MRGIEQAMPTERQLVVTIVALMVLGLSMFTAYYVLTSTGGQASEVKLVIVTRLSPEEQKALREAFLNSSIAKQYNIVDVEFRKLDYSQWPDLAASGKVDAFFIGEKPVYDRLCREGLLAPISLKELLDIAAELDSRYIGRTGSGDICWIAVGQAVYGYIVNKMFLERYELPVPETWGSLEDPVYIKPLASASYTVSFPRPSKSGTARTIVHGILQKYGWDDGWRLLTVIGMEAGIVDSSETARDQAAEGVVGVAPAYIGYGVEAERVGKGAVFMIPRGEGILYLSLAAVAKGSKHPVEAQAFILWLLSDEGQRALARLFYYIPVRPVSGIDWVERIYNELKDNIFDYDRDLASKMDLAVTTYFEAAIADSDSNALLKQIGSLLADLYTQGKLTKSEYMDIIAKLGSPLKIRDPWSGNEEVFTPEYAEKINSKLANGADRDKFYNAVKEAAIERYQNILAMLREKG</sequence>
<gene>
    <name evidence="3" type="ORF">Pdsh_07315</name>
</gene>
<accession>A0A211YN67</accession>
<dbReference type="Gene3D" id="3.40.190.10">
    <property type="entry name" value="Periplasmic binding protein-like II"/>
    <property type="match status" value="2"/>
</dbReference>
<keyword evidence="2" id="KW-0812">Transmembrane</keyword>
<dbReference type="PANTHER" id="PTHR30006:SF24">
    <property type="entry name" value="SLL0237 PROTEIN"/>
    <property type="match status" value="1"/>
</dbReference>
<keyword evidence="4" id="KW-1185">Reference proteome</keyword>
<organism evidence="3 4">
    <name type="scientific">Pyrodictium delaneyi</name>
    <dbReference type="NCBI Taxonomy" id="1273541"/>
    <lineage>
        <taxon>Archaea</taxon>
        <taxon>Thermoproteota</taxon>
        <taxon>Thermoprotei</taxon>
        <taxon>Desulfurococcales</taxon>
        <taxon>Pyrodictiaceae</taxon>
        <taxon>Pyrodictium</taxon>
    </lineage>
</organism>
<reference evidence="3 4" key="1">
    <citation type="submission" date="2017-05" db="EMBL/GenBank/DDBJ databases">
        <title>The draft genome of the hyperthermophilic archaeon 'Pyrodictium delaneyi strain Hulk', an iron and nitrate reducer, reveals the capacity for sulfate reduction.</title>
        <authorList>
            <person name="Demey L.M."/>
            <person name="Miller C."/>
            <person name="Manzella M."/>
            <person name="Reguera G."/>
            <person name="Kashefi K."/>
        </authorList>
    </citation>
    <scope>NUCLEOTIDE SEQUENCE [LARGE SCALE GENOMIC DNA]</scope>
    <source>
        <strain evidence="3 4">Hulk</strain>
    </source>
</reference>
<keyword evidence="1" id="KW-0732">Signal</keyword>